<dbReference type="GO" id="GO:0003677">
    <property type="term" value="F:DNA binding"/>
    <property type="evidence" value="ECO:0007669"/>
    <property type="project" value="InterPro"/>
</dbReference>
<dbReference type="GO" id="GO:0000981">
    <property type="term" value="F:DNA-binding transcription factor activity, RNA polymerase II-specific"/>
    <property type="evidence" value="ECO:0007669"/>
    <property type="project" value="InterPro"/>
</dbReference>
<dbReference type="CDD" id="cd00067">
    <property type="entry name" value="GAL4"/>
    <property type="match status" value="1"/>
</dbReference>
<dbReference type="GO" id="GO:0006351">
    <property type="term" value="P:DNA-templated transcription"/>
    <property type="evidence" value="ECO:0007669"/>
    <property type="project" value="InterPro"/>
</dbReference>
<dbReference type="Proteomes" id="UP000813427">
    <property type="component" value="Unassembled WGS sequence"/>
</dbReference>
<evidence type="ECO:0000256" key="1">
    <source>
        <dbReference type="ARBA" id="ARBA00022723"/>
    </source>
</evidence>
<name>A0A8K0WGN6_9HYPO</name>
<organism evidence="5 6">
    <name type="scientific">Fusarium tricinctum</name>
    <dbReference type="NCBI Taxonomy" id="61284"/>
    <lineage>
        <taxon>Eukaryota</taxon>
        <taxon>Fungi</taxon>
        <taxon>Dikarya</taxon>
        <taxon>Ascomycota</taxon>
        <taxon>Pezizomycotina</taxon>
        <taxon>Sordariomycetes</taxon>
        <taxon>Hypocreomycetidae</taxon>
        <taxon>Hypocreales</taxon>
        <taxon>Nectriaceae</taxon>
        <taxon>Fusarium</taxon>
        <taxon>Fusarium tricinctum species complex</taxon>
    </lineage>
</organism>
<accession>A0A8K0WGN6</accession>
<dbReference type="InterPro" id="IPR007219">
    <property type="entry name" value="XnlR_reg_dom"/>
</dbReference>
<evidence type="ECO:0000259" key="4">
    <source>
        <dbReference type="PROSITE" id="PS50048"/>
    </source>
</evidence>
<evidence type="ECO:0000313" key="6">
    <source>
        <dbReference type="Proteomes" id="UP000813427"/>
    </source>
</evidence>
<dbReference type="SMART" id="SM00066">
    <property type="entry name" value="GAL4"/>
    <property type="match status" value="1"/>
</dbReference>
<dbReference type="PROSITE" id="PS50048">
    <property type="entry name" value="ZN2_CY6_FUNGAL_2"/>
    <property type="match status" value="1"/>
</dbReference>
<dbReference type="Gene3D" id="4.10.240.10">
    <property type="entry name" value="Zn(2)-C6 fungal-type DNA-binding domain"/>
    <property type="match status" value="1"/>
</dbReference>
<sequence>MDMHGHFTPSAVVTPRRTANACVKCRGRKLRCDGGLPSCERCLNSKTTCRYEKRKGRGLGKSKEYISSLEQRLKEAEIIPQASPVSNQGSRHISEETHDSDDQPHINATSAPSLSQTPPLRWPKEIVKSIAHAQKNRINLDRTVYVPLPPKEYTIHFIFNAMEEMYQVQPLFSIDEVSKLVEDQYVAGLTNCHDNPIRWATLNALIAMGIHWKADNSAIKELFPISWSHFKNSYAILPELVMRGPSIESCQAILVMALFMQGTADAVAFTSLLSAATHATQCIGLPLEGENSPSAGLNVEKRRRTFWLIHVLQCNASLKFNLPAPSSEIDVNFPSQNSLIGSSTSTDLLRHMSSLSLIQSRIIRELRPGSGLWKNHDEMRQTLAEIDQDLASWLAGLPSEFRPTFLSPVINPGVAELHFAYYASTWRIHSANDILGSIQKLSAPTSSLRVLSPAPADTARATISLTKSLSPQPLVILWYDLHYVYLARTDILGDSCATLSALS</sequence>
<feature type="compositionally biased region" description="Basic and acidic residues" evidence="3">
    <location>
        <begin position="92"/>
        <end position="104"/>
    </location>
</feature>
<comment type="caution">
    <text evidence="5">The sequence shown here is derived from an EMBL/GenBank/DDBJ whole genome shotgun (WGS) entry which is preliminary data.</text>
</comment>
<dbReference type="AlphaFoldDB" id="A0A8K0WGN6"/>
<evidence type="ECO:0000313" key="5">
    <source>
        <dbReference type="EMBL" id="KAH7257991.1"/>
    </source>
</evidence>
<dbReference type="OrthoDB" id="3266505at2759"/>
<keyword evidence="1" id="KW-0479">Metal-binding</keyword>
<dbReference type="GO" id="GO:0008270">
    <property type="term" value="F:zinc ion binding"/>
    <property type="evidence" value="ECO:0007669"/>
    <property type="project" value="InterPro"/>
</dbReference>
<keyword evidence="6" id="KW-1185">Reference proteome</keyword>
<evidence type="ECO:0000256" key="2">
    <source>
        <dbReference type="ARBA" id="ARBA00023242"/>
    </source>
</evidence>
<dbReference type="Pfam" id="PF00172">
    <property type="entry name" value="Zn_clus"/>
    <property type="match status" value="1"/>
</dbReference>
<reference evidence="5" key="1">
    <citation type="journal article" date="2021" name="Nat. Commun.">
        <title>Genetic determinants of endophytism in the Arabidopsis root mycobiome.</title>
        <authorList>
            <person name="Mesny F."/>
            <person name="Miyauchi S."/>
            <person name="Thiergart T."/>
            <person name="Pickel B."/>
            <person name="Atanasova L."/>
            <person name="Karlsson M."/>
            <person name="Huettel B."/>
            <person name="Barry K.W."/>
            <person name="Haridas S."/>
            <person name="Chen C."/>
            <person name="Bauer D."/>
            <person name="Andreopoulos W."/>
            <person name="Pangilinan J."/>
            <person name="LaButti K."/>
            <person name="Riley R."/>
            <person name="Lipzen A."/>
            <person name="Clum A."/>
            <person name="Drula E."/>
            <person name="Henrissat B."/>
            <person name="Kohler A."/>
            <person name="Grigoriev I.V."/>
            <person name="Martin F.M."/>
            <person name="Hacquard S."/>
        </authorList>
    </citation>
    <scope>NUCLEOTIDE SEQUENCE</scope>
    <source>
        <strain evidence="5">MPI-SDFR-AT-0068</strain>
    </source>
</reference>
<dbReference type="PANTHER" id="PTHR46910:SF25">
    <property type="entry name" value="ABC-TRANSPORTER-REGULATING TRANSCRIPTION FACTOR"/>
    <property type="match status" value="1"/>
</dbReference>
<dbReference type="PROSITE" id="PS00463">
    <property type="entry name" value="ZN2_CY6_FUNGAL_1"/>
    <property type="match status" value="1"/>
</dbReference>
<protein>
    <recommendedName>
        <fullName evidence="4">Zn(2)-C6 fungal-type domain-containing protein</fullName>
    </recommendedName>
</protein>
<feature type="region of interest" description="Disordered" evidence="3">
    <location>
        <begin position="78"/>
        <end position="119"/>
    </location>
</feature>
<proteinExistence type="predicted"/>
<evidence type="ECO:0000256" key="3">
    <source>
        <dbReference type="SAM" id="MobiDB-lite"/>
    </source>
</evidence>
<dbReference type="InterPro" id="IPR001138">
    <property type="entry name" value="Zn2Cys6_DnaBD"/>
</dbReference>
<keyword evidence="2" id="KW-0539">Nucleus</keyword>
<dbReference type="EMBL" id="JAGPXF010000002">
    <property type="protein sequence ID" value="KAH7257991.1"/>
    <property type="molecule type" value="Genomic_DNA"/>
</dbReference>
<dbReference type="PANTHER" id="PTHR46910">
    <property type="entry name" value="TRANSCRIPTION FACTOR PDR1"/>
    <property type="match status" value="1"/>
</dbReference>
<feature type="domain" description="Zn(2)-C6 fungal-type" evidence="4">
    <location>
        <begin position="21"/>
        <end position="51"/>
    </location>
</feature>
<dbReference type="CDD" id="cd12148">
    <property type="entry name" value="fungal_TF_MHR"/>
    <property type="match status" value="1"/>
</dbReference>
<dbReference type="Pfam" id="PF04082">
    <property type="entry name" value="Fungal_trans"/>
    <property type="match status" value="1"/>
</dbReference>
<feature type="compositionally biased region" description="Polar residues" evidence="3">
    <location>
        <begin position="106"/>
        <end position="118"/>
    </location>
</feature>
<dbReference type="InterPro" id="IPR036864">
    <property type="entry name" value="Zn2-C6_fun-type_DNA-bd_sf"/>
</dbReference>
<dbReference type="InterPro" id="IPR050987">
    <property type="entry name" value="AtrR-like"/>
</dbReference>
<dbReference type="SUPFAM" id="SSF57701">
    <property type="entry name" value="Zn2/Cys6 DNA-binding domain"/>
    <property type="match status" value="1"/>
</dbReference>
<gene>
    <name evidence="5" type="ORF">BKA59DRAFT_523438</name>
</gene>